<keyword evidence="2" id="KW-1185">Reference proteome</keyword>
<dbReference type="PANTHER" id="PTHR24114:SF2">
    <property type="entry name" value="F-BOX DOMAIN-CONTAINING PROTEIN-RELATED"/>
    <property type="match status" value="1"/>
</dbReference>
<organism evidence="1 2">
    <name type="scientific">Cylindrotheca closterium</name>
    <dbReference type="NCBI Taxonomy" id="2856"/>
    <lineage>
        <taxon>Eukaryota</taxon>
        <taxon>Sar</taxon>
        <taxon>Stramenopiles</taxon>
        <taxon>Ochrophyta</taxon>
        <taxon>Bacillariophyta</taxon>
        <taxon>Bacillariophyceae</taxon>
        <taxon>Bacillariophycidae</taxon>
        <taxon>Bacillariales</taxon>
        <taxon>Bacillariaceae</taxon>
        <taxon>Cylindrotheca</taxon>
    </lineage>
</organism>
<dbReference type="Pfam" id="PF13516">
    <property type="entry name" value="LRR_6"/>
    <property type="match status" value="5"/>
</dbReference>
<evidence type="ECO:0000313" key="1">
    <source>
        <dbReference type="EMBL" id="CAJ1947719.1"/>
    </source>
</evidence>
<protein>
    <submittedName>
        <fullName evidence="1">Uncharacterized protein</fullName>
    </submittedName>
</protein>
<dbReference type="EMBL" id="CAKOGP040001736">
    <property type="protein sequence ID" value="CAJ1947719.1"/>
    <property type="molecule type" value="Genomic_DNA"/>
</dbReference>
<dbReference type="SUPFAM" id="SSF52047">
    <property type="entry name" value="RNI-like"/>
    <property type="match status" value="1"/>
</dbReference>
<sequence>MTAFRIGSVTLSKVSENRVRHHLRSVRENDSINQLFFFHVEFTDRILDDCRKLFVRDGRRFASIKVLFCKGKMSDIVTLLMDYSSTQALTVSKCEPWTLNTLNACLRTNQSLKALRISSSAIIGGTDCFNGLTVNNTLQELDLCGSHLGPSAIECLCQTLMQNTGLQTLKLDGCDMEDSAVASVVKAVLQHKTLTTLDLSNNAVSSKALEMVACLIQQNQQLKHLSIQSLRFSDELDPAIMFQAIVNLQNNTTLESLDISENRLTNAAIHGLCECLSKNQTLRHLDISNAGVEEEGIEILARNLGQFKGIQELNLSENDLTEEGAQSLLNGLQHNYSLASLGPIMEQHFKCSSDIEHYLDLNLAGRRALHSEIPLSIWPELLAKTSMRKNDLAGSRGRNENALFSLLHGPALFER</sequence>
<accession>A0AAD2JGD5</accession>
<dbReference type="InterPro" id="IPR001611">
    <property type="entry name" value="Leu-rich_rpt"/>
</dbReference>
<dbReference type="Gene3D" id="3.80.10.10">
    <property type="entry name" value="Ribonuclease Inhibitor"/>
    <property type="match status" value="2"/>
</dbReference>
<name>A0AAD2JGD5_9STRA</name>
<evidence type="ECO:0000313" key="2">
    <source>
        <dbReference type="Proteomes" id="UP001295423"/>
    </source>
</evidence>
<dbReference type="Proteomes" id="UP001295423">
    <property type="component" value="Unassembled WGS sequence"/>
</dbReference>
<gene>
    <name evidence="1" type="ORF">CYCCA115_LOCUS11274</name>
</gene>
<dbReference type="AlphaFoldDB" id="A0AAD2JGD5"/>
<dbReference type="SMART" id="SM00368">
    <property type="entry name" value="LRR_RI"/>
    <property type="match status" value="6"/>
</dbReference>
<reference evidence="1" key="1">
    <citation type="submission" date="2023-08" db="EMBL/GenBank/DDBJ databases">
        <authorList>
            <person name="Audoor S."/>
            <person name="Bilcke G."/>
        </authorList>
    </citation>
    <scope>NUCLEOTIDE SEQUENCE</scope>
</reference>
<comment type="caution">
    <text evidence="1">The sequence shown here is derived from an EMBL/GenBank/DDBJ whole genome shotgun (WGS) entry which is preliminary data.</text>
</comment>
<dbReference type="PANTHER" id="PTHR24114">
    <property type="entry name" value="LEUCINE RICH REPEAT FAMILY PROTEIN"/>
    <property type="match status" value="1"/>
</dbReference>
<proteinExistence type="predicted"/>
<dbReference type="InterPro" id="IPR052394">
    <property type="entry name" value="LRR-containing"/>
</dbReference>
<dbReference type="InterPro" id="IPR032675">
    <property type="entry name" value="LRR_dom_sf"/>
</dbReference>